<sequence length="86" mass="10206">MITRNKIRRIEAFLDAHEKVEAKLEFSFPLPKFESLVIILNSYAELELFSGYFEDFEMPTEEEYEEMCNSNNYSVSAYPKFNLYAL</sequence>
<dbReference type="EMBL" id="ARYN01000009">
    <property type="protein sequence ID" value="ORL45326.1"/>
    <property type="molecule type" value="Genomic_DNA"/>
</dbReference>
<dbReference type="STRING" id="1185767.IIF7_10908"/>
<evidence type="ECO:0000313" key="1">
    <source>
        <dbReference type="EMBL" id="ORL45326.1"/>
    </source>
</evidence>
<keyword evidence="2" id="KW-1185">Reference proteome</keyword>
<name>A0A1Y1T2T8_9FLAO</name>
<gene>
    <name evidence="1" type="ORF">IIF7_10908</name>
</gene>
<dbReference type="AlphaFoldDB" id="A0A1Y1T2T8"/>
<dbReference type="OrthoDB" id="1445692at2"/>
<accession>A0A1Y1T2T8</accession>
<evidence type="ECO:0000313" key="2">
    <source>
        <dbReference type="Proteomes" id="UP000192746"/>
    </source>
</evidence>
<organism evidence="1 2">
    <name type="scientific">Zunongwangia atlantica 22II14-10F7</name>
    <dbReference type="NCBI Taxonomy" id="1185767"/>
    <lineage>
        <taxon>Bacteria</taxon>
        <taxon>Pseudomonadati</taxon>
        <taxon>Bacteroidota</taxon>
        <taxon>Flavobacteriia</taxon>
        <taxon>Flavobacteriales</taxon>
        <taxon>Flavobacteriaceae</taxon>
        <taxon>Zunongwangia</taxon>
    </lineage>
</organism>
<dbReference type="Proteomes" id="UP000192746">
    <property type="component" value="Unassembled WGS sequence"/>
</dbReference>
<proteinExistence type="predicted"/>
<dbReference type="RefSeq" id="WP_084841728.1">
    <property type="nucleotide sequence ID" value="NZ_ARYN01000009.1"/>
</dbReference>
<reference evidence="1 2" key="1">
    <citation type="submission" date="2013-04" db="EMBL/GenBank/DDBJ databases">
        <title>Zunongwangia sp. 22II14-10F7 Genome Sequencing.</title>
        <authorList>
            <person name="Lai Q."/>
            <person name="Shao Z."/>
        </authorList>
    </citation>
    <scope>NUCLEOTIDE SEQUENCE [LARGE SCALE GENOMIC DNA]</scope>
    <source>
        <strain evidence="1 2">22II14-10F7</strain>
    </source>
</reference>
<protein>
    <submittedName>
        <fullName evidence="1">Uncharacterized protein</fullName>
    </submittedName>
</protein>
<comment type="caution">
    <text evidence="1">The sequence shown here is derived from an EMBL/GenBank/DDBJ whole genome shotgun (WGS) entry which is preliminary data.</text>
</comment>